<dbReference type="RefSeq" id="WP_237380819.1">
    <property type="nucleotide sequence ID" value="NZ_CP071793.1"/>
</dbReference>
<dbReference type="EC" id="6.1.1.17" evidence="7"/>
<dbReference type="SUPFAM" id="SSF52374">
    <property type="entry name" value="Nucleotidylyl transferase"/>
    <property type="match status" value="1"/>
</dbReference>
<dbReference type="PRINTS" id="PR00987">
    <property type="entry name" value="TRNASYNTHGLU"/>
</dbReference>
<dbReference type="CDD" id="cd00808">
    <property type="entry name" value="GluRS_core"/>
    <property type="match status" value="1"/>
</dbReference>
<evidence type="ECO:0000256" key="5">
    <source>
        <dbReference type="ARBA" id="ARBA00022917"/>
    </source>
</evidence>
<comment type="similarity">
    <text evidence="1 7">Belongs to the class-I aminoacyl-tRNA synthetase family. Glutamate--tRNA ligase type 1 subfamily.</text>
</comment>
<feature type="short sequence motif" description="'KMSKS' region" evidence="7">
    <location>
        <begin position="257"/>
        <end position="261"/>
    </location>
</feature>
<accession>A0A8A4TLG0</accession>
<keyword evidence="5 7" id="KW-0648">Protein biosynthesis</keyword>
<dbReference type="PROSITE" id="PS00178">
    <property type="entry name" value="AA_TRNA_LIGASE_I"/>
    <property type="match status" value="1"/>
</dbReference>
<dbReference type="GO" id="GO:0006424">
    <property type="term" value="P:glutamyl-tRNA aminoacylation"/>
    <property type="evidence" value="ECO:0007669"/>
    <property type="project" value="UniProtKB-UniRule"/>
</dbReference>
<dbReference type="InterPro" id="IPR008925">
    <property type="entry name" value="aa_tRNA-synth_I_cd-bd_sf"/>
</dbReference>
<evidence type="ECO:0000256" key="1">
    <source>
        <dbReference type="ARBA" id="ARBA00007894"/>
    </source>
</evidence>
<dbReference type="GO" id="GO:0000049">
    <property type="term" value="F:tRNA binding"/>
    <property type="evidence" value="ECO:0007669"/>
    <property type="project" value="InterPro"/>
</dbReference>
<dbReference type="GO" id="GO:0004818">
    <property type="term" value="F:glutamate-tRNA ligase activity"/>
    <property type="evidence" value="ECO:0007669"/>
    <property type="project" value="UniProtKB-UniRule"/>
</dbReference>
<feature type="domain" description="Aminoacyl-tRNA synthetase class I anticodon-binding" evidence="9">
    <location>
        <begin position="341"/>
        <end position="477"/>
    </location>
</feature>
<dbReference type="GO" id="GO:0005524">
    <property type="term" value="F:ATP binding"/>
    <property type="evidence" value="ECO:0007669"/>
    <property type="project" value="UniProtKB-UniRule"/>
</dbReference>
<evidence type="ECO:0000256" key="3">
    <source>
        <dbReference type="ARBA" id="ARBA00022741"/>
    </source>
</evidence>
<organism evidence="10 11">
    <name type="scientific">Sulfidibacter corallicola</name>
    <dbReference type="NCBI Taxonomy" id="2818388"/>
    <lineage>
        <taxon>Bacteria</taxon>
        <taxon>Pseudomonadati</taxon>
        <taxon>Acidobacteriota</taxon>
        <taxon>Holophagae</taxon>
        <taxon>Acanthopleuribacterales</taxon>
        <taxon>Acanthopleuribacteraceae</taxon>
        <taxon>Sulfidibacter</taxon>
    </lineage>
</organism>
<evidence type="ECO:0000313" key="10">
    <source>
        <dbReference type="EMBL" id="QTD50796.1"/>
    </source>
</evidence>
<comment type="subunit">
    <text evidence="7">Monomer.</text>
</comment>
<keyword evidence="4 7" id="KW-0067">ATP-binding</keyword>
<keyword evidence="2 7" id="KW-0436">Ligase</keyword>
<name>A0A8A4TLG0_SULCO</name>
<dbReference type="Gene3D" id="3.40.50.620">
    <property type="entry name" value="HUPs"/>
    <property type="match status" value="1"/>
</dbReference>
<dbReference type="GO" id="GO:0008270">
    <property type="term" value="F:zinc ion binding"/>
    <property type="evidence" value="ECO:0007669"/>
    <property type="project" value="InterPro"/>
</dbReference>
<dbReference type="InterPro" id="IPR014729">
    <property type="entry name" value="Rossmann-like_a/b/a_fold"/>
</dbReference>
<dbReference type="Pfam" id="PF00749">
    <property type="entry name" value="tRNA-synt_1c"/>
    <property type="match status" value="1"/>
</dbReference>
<gene>
    <name evidence="7" type="primary">gltX</name>
    <name evidence="10" type="ORF">J3U87_34865</name>
</gene>
<comment type="caution">
    <text evidence="7">Lacks conserved residue(s) required for the propagation of feature annotation.</text>
</comment>
<protein>
    <recommendedName>
        <fullName evidence="7">Glutamate--tRNA ligase</fullName>
        <ecNumber evidence="7">6.1.1.17</ecNumber>
    </recommendedName>
    <alternativeName>
        <fullName evidence="7">Glutamyl-tRNA synthetase</fullName>
        <shortName evidence="7">GluRS</shortName>
    </alternativeName>
</protein>
<evidence type="ECO:0000259" key="8">
    <source>
        <dbReference type="Pfam" id="PF00749"/>
    </source>
</evidence>
<dbReference type="Gene3D" id="1.10.10.350">
    <property type="match status" value="1"/>
</dbReference>
<feature type="domain" description="Glutamyl/glutaminyl-tRNA synthetase class Ib catalytic" evidence="8">
    <location>
        <begin position="11"/>
        <end position="326"/>
    </location>
</feature>
<dbReference type="FunFam" id="3.40.50.620:FF:000045">
    <property type="entry name" value="Glutamate--tRNA ligase, mitochondrial"/>
    <property type="match status" value="1"/>
</dbReference>
<keyword evidence="11" id="KW-1185">Reference proteome</keyword>
<keyword evidence="6 7" id="KW-0030">Aminoacyl-tRNA synthetase</keyword>
<evidence type="ECO:0000256" key="4">
    <source>
        <dbReference type="ARBA" id="ARBA00022840"/>
    </source>
</evidence>
<comment type="catalytic activity">
    <reaction evidence="7">
        <text>tRNA(Glu) + L-glutamate + ATP = L-glutamyl-tRNA(Glu) + AMP + diphosphate</text>
        <dbReference type="Rhea" id="RHEA:23540"/>
        <dbReference type="Rhea" id="RHEA-COMP:9663"/>
        <dbReference type="Rhea" id="RHEA-COMP:9680"/>
        <dbReference type="ChEBI" id="CHEBI:29985"/>
        <dbReference type="ChEBI" id="CHEBI:30616"/>
        <dbReference type="ChEBI" id="CHEBI:33019"/>
        <dbReference type="ChEBI" id="CHEBI:78442"/>
        <dbReference type="ChEBI" id="CHEBI:78520"/>
        <dbReference type="ChEBI" id="CHEBI:456215"/>
        <dbReference type="EC" id="6.1.1.17"/>
    </reaction>
</comment>
<dbReference type="Pfam" id="PF19269">
    <property type="entry name" value="Anticodon_2"/>
    <property type="match status" value="1"/>
</dbReference>
<dbReference type="InterPro" id="IPR000924">
    <property type="entry name" value="Glu/Gln-tRNA-synth"/>
</dbReference>
<dbReference type="PANTHER" id="PTHR43311">
    <property type="entry name" value="GLUTAMATE--TRNA LIGASE"/>
    <property type="match status" value="1"/>
</dbReference>
<dbReference type="EMBL" id="CP071793">
    <property type="protein sequence ID" value="QTD50796.1"/>
    <property type="molecule type" value="Genomic_DNA"/>
</dbReference>
<feature type="short sequence motif" description="'HIGH' region" evidence="7">
    <location>
        <begin position="16"/>
        <end position="26"/>
    </location>
</feature>
<dbReference type="InterPro" id="IPR004527">
    <property type="entry name" value="Glu-tRNA-ligase_bac/mito"/>
</dbReference>
<sequence length="505" mass="57568">MSATQSQEVTRVRIAPSPTGSPHVGTAYIALYNYCFAKSRGGQFVLRIEDTDQSRSKPVYEEMILNALRWTGLSWDEGPDVGGPHGPYRQSERTEIYREHLTRLLDAGHAYKCFCTPQRLEALREEQRAAGAHIGYDGLCGRLEPAEIAAREAENLPYTVRMRIPDDGVCTVQDPLRGEVEFEYRLIDHQVLMKSDGFPTYHLANVVDDHLMGITHVIRGEEWLPSLPKHILLYEYFGWQAPQVIHLPLLRNEDGSKLSKRKNPTSILYYRDLGILPKALLNFLGTMAYSQPDGAEVFSLDEMVASFDIQRMSLGGPIFTLDKLNWLNQKHVATLSEDEILTHLKEWRFNDDFLRRLIPVMSKRIHKLGDFMKHCDFFFYSDLAYDKALLAPKGKEPEDTRDFLQKLVWELEKVVDFQKEALEAAIVKVAQIHGWNLRQATHAVRVAVTGKTVAPPMFEVLEIVGSDVSRNRMMQAIQALGPLGKKKLKKLQEQFQKDAAAYTPE</sequence>
<dbReference type="PANTHER" id="PTHR43311:SF2">
    <property type="entry name" value="GLUTAMATE--TRNA LIGASE, MITOCHONDRIAL-RELATED"/>
    <property type="match status" value="1"/>
</dbReference>
<evidence type="ECO:0000313" key="11">
    <source>
        <dbReference type="Proteomes" id="UP000663929"/>
    </source>
</evidence>
<feature type="binding site" evidence="7">
    <location>
        <position position="260"/>
    </location>
    <ligand>
        <name>ATP</name>
        <dbReference type="ChEBI" id="CHEBI:30616"/>
    </ligand>
</feature>
<reference evidence="10" key="1">
    <citation type="submission" date="2021-03" db="EMBL/GenBank/DDBJ databases">
        <title>Acanthopleuribacteraceae sp. M133.</title>
        <authorList>
            <person name="Wang G."/>
        </authorList>
    </citation>
    <scope>NUCLEOTIDE SEQUENCE</scope>
    <source>
        <strain evidence="10">M133</strain>
    </source>
</reference>
<keyword evidence="3 7" id="KW-0547">Nucleotide-binding</keyword>
<evidence type="ECO:0000256" key="2">
    <source>
        <dbReference type="ARBA" id="ARBA00022598"/>
    </source>
</evidence>
<comment type="subcellular location">
    <subcellularLocation>
        <location evidence="7">Cytoplasm</location>
    </subcellularLocation>
</comment>
<dbReference type="SUPFAM" id="SSF48163">
    <property type="entry name" value="An anticodon-binding domain of class I aminoacyl-tRNA synthetases"/>
    <property type="match status" value="1"/>
</dbReference>
<dbReference type="HAMAP" id="MF_00022">
    <property type="entry name" value="Glu_tRNA_synth_type1"/>
    <property type="match status" value="1"/>
</dbReference>
<dbReference type="KEGG" id="scor:J3U87_34865"/>
<evidence type="ECO:0000256" key="7">
    <source>
        <dbReference type="HAMAP-Rule" id="MF_00022"/>
    </source>
</evidence>
<evidence type="ECO:0000256" key="6">
    <source>
        <dbReference type="ARBA" id="ARBA00023146"/>
    </source>
</evidence>
<proteinExistence type="inferred from homology"/>
<dbReference type="InterPro" id="IPR001412">
    <property type="entry name" value="aa-tRNA-synth_I_CS"/>
</dbReference>
<dbReference type="AlphaFoldDB" id="A0A8A4TLG0"/>
<comment type="function">
    <text evidence="7">Catalyzes the attachment of glutamate to tRNA(Glu) in a two-step reaction: glutamate is first activated by ATP to form Glu-AMP and then transferred to the acceptor end of tRNA(Glu).</text>
</comment>
<dbReference type="GO" id="GO:0005829">
    <property type="term" value="C:cytosol"/>
    <property type="evidence" value="ECO:0007669"/>
    <property type="project" value="TreeGrafter"/>
</dbReference>
<dbReference type="InterPro" id="IPR049940">
    <property type="entry name" value="GluQ/Sye"/>
</dbReference>
<dbReference type="InterPro" id="IPR033910">
    <property type="entry name" value="GluRS_core"/>
</dbReference>
<keyword evidence="7" id="KW-0963">Cytoplasm</keyword>
<dbReference type="InterPro" id="IPR020058">
    <property type="entry name" value="Glu/Gln-tRNA-synth_Ib_cat-dom"/>
</dbReference>
<dbReference type="InterPro" id="IPR045462">
    <property type="entry name" value="aa-tRNA-synth_I_cd-bd"/>
</dbReference>
<dbReference type="NCBIfam" id="TIGR00464">
    <property type="entry name" value="gltX_bact"/>
    <property type="match status" value="1"/>
</dbReference>
<dbReference type="Proteomes" id="UP000663929">
    <property type="component" value="Chromosome"/>
</dbReference>
<evidence type="ECO:0000259" key="9">
    <source>
        <dbReference type="Pfam" id="PF19269"/>
    </source>
</evidence>
<dbReference type="InterPro" id="IPR020751">
    <property type="entry name" value="aa-tRNA-synth_I_codon-bd_sub2"/>
</dbReference>